<gene>
    <name evidence="1" type="ORF">S01H1_26902</name>
</gene>
<dbReference type="AlphaFoldDB" id="X0T064"/>
<accession>X0T064</accession>
<name>X0T064_9ZZZZ</name>
<evidence type="ECO:0000313" key="1">
    <source>
        <dbReference type="EMBL" id="GAF86604.1"/>
    </source>
</evidence>
<comment type="caution">
    <text evidence="1">The sequence shown here is derived from an EMBL/GenBank/DDBJ whole genome shotgun (WGS) entry which is preliminary data.</text>
</comment>
<organism evidence="1">
    <name type="scientific">marine sediment metagenome</name>
    <dbReference type="NCBI Taxonomy" id="412755"/>
    <lineage>
        <taxon>unclassified sequences</taxon>
        <taxon>metagenomes</taxon>
        <taxon>ecological metagenomes</taxon>
    </lineage>
</organism>
<proteinExistence type="predicted"/>
<sequence>YGNTDFGTVVLNSFVGQEVILFRSYHSVVQSLQNLGNW</sequence>
<protein>
    <submittedName>
        <fullName evidence="1">Uncharacterized protein</fullName>
    </submittedName>
</protein>
<reference evidence="1" key="1">
    <citation type="journal article" date="2014" name="Front. Microbiol.">
        <title>High frequency of phylogenetically diverse reductive dehalogenase-homologous genes in deep subseafloor sedimentary metagenomes.</title>
        <authorList>
            <person name="Kawai M."/>
            <person name="Futagami T."/>
            <person name="Toyoda A."/>
            <person name="Takaki Y."/>
            <person name="Nishi S."/>
            <person name="Hori S."/>
            <person name="Arai W."/>
            <person name="Tsubouchi T."/>
            <person name="Morono Y."/>
            <person name="Uchiyama I."/>
            <person name="Ito T."/>
            <person name="Fujiyama A."/>
            <person name="Inagaki F."/>
            <person name="Takami H."/>
        </authorList>
    </citation>
    <scope>NUCLEOTIDE SEQUENCE</scope>
    <source>
        <strain evidence="1">Expedition CK06-06</strain>
    </source>
</reference>
<feature type="non-terminal residue" evidence="1">
    <location>
        <position position="1"/>
    </location>
</feature>
<dbReference type="EMBL" id="BARS01016341">
    <property type="protein sequence ID" value="GAF86604.1"/>
    <property type="molecule type" value="Genomic_DNA"/>
</dbReference>